<name>A0A8S3UQL6_MYTED</name>
<proteinExistence type="predicted"/>
<evidence type="ECO:0000313" key="4">
    <source>
        <dbReference type="Proteomes" id="UP000683360"/>
    </source>
</evidence>
<organism evidence="3 4">
    <name type="scientific">Mytilus edulis</name>
    <name type="common">Blue mussel</name>
    <dbReference type="NCBI Taxonomy" id="6550"/>
    <lineage>
        <taxon>Eukaryota</taxon>
        <taxon>Metazoa</taxon>
        <taxon>Spiralia</taxon>
        <taxon>Lophotrochozoa</taxon>
        <taxon>Mollusca</taxon>
        <taxon>Bivalvia</taxon>
        <taxon>Autobranchia</taxon>
        <taxon>Pteriomorphia</taxon>
        <taxon>Mytilida</taxon>
        <taxon>Mytiloidea</taxon>
        <taxon>Mytilidae</taxon>
        <taxon>Mytilinae</taxon>
        <taxon>Mytilus</taxon>
    </lineage>
</organism>
<sequence length="198" mass="22460">MPKRRRNKKLKRSTPDKGNNSSGNSTSDSSLFTNNTVNRKSDQSSTPNVAYPFTPVQQFQQYPHPFTSPPPPPTPQQLQNTCDIELMLKTLCCKVDNIEIKLNKLDSIEHRLNNFEQKFSNVDTEIITCKERISVLEHSAAFMSDIKDEHKSIKAKIQTLTKSFEVSKTTSNSVKERLAGVEAQNLSNNLLFFAIEEK</sequence>
<accession>A0A8S3UQL6</accession>
<evidence type="ECO:0000313" key="3">
    <source>
        <dbReference type="EMBL" id="CAG2247986.1"/>
    </source>
</evidence>
<gene>
    <name evidence="3" type="ORF">MEDL_59872</name>
</gene>
<dbReference type="AlphaFoldDB" id="A0A8S3UQL6"/>
<evidence type="ECO:0000256" key="1">
    <source>
        <dbReference type="SAM" id="Coils"/>
    </source>
</evidence>
<keyword evidence="4" id="KW-1185">Reference proteome</keyword>
<feature type="compositionally biased region" description="Polar residues" evidence="2">
    <location>
        <begin position="31"/>
        <end position="48"/>
    </location>
</feature>
<feature type="coiled-coil region" evidence="1">
    <location>
        <begin position="98"/>
        <end position="125"/>
    </location>
</feature>
<feature type="region of interest" description="Disordered" evidence="2">
    <location>
        <begin position="1"/>
        <end position="52"/>
    </location>
</feature>
<feature type="compositionally biased region" description="Low complexity" evidence="2">
    <location>
        <begin position="18"/>
        <end position="30"/>
    </location>
</feature>
<keyword evidence="1" id="KW-0175">Coiled coil</keyword>
<reference evidence="3" key="1">
    <citation type="submission" date="2021-03" db="EMBL/GenBank/DDBJ databases">
        <authorList>
            <person name="Bekaert M."/>
        </authorList>
    </citation>
    <scope>NUCLEOTIDE SEQUENCE</scope>
</reference>
<dbReference type="EMBL" id="CAJPWZ010002920">
    <property type="protein sequence ID" value="CAG2247986.1"/>
    <property type="molecule type" value="Genomic_DNA"/>
</dbReference>
<evidence type="ECO:0000256" key="2">
    <source>
        <dbReference type="SAM" id="MobiDB-lite"/>
    </source>
</evidence>
<protein>
    <submittedName>
        <fullName evidence="3">Uncharacterized protein</fullName>
    </submittedName>
</protein>
<feature type="compositionally biased region" description="Basic residues" evidence="2">
    <location>
        <begin position="1"/>
        <end position="12"/>
    </location>
</feature>
<comment type="caution">
    <text evidence="3">The sequence shown here is derived from an EMBL/GenBank/DDBJ whole genome shotgun (WGS) entry which is preliminary data.</text>
</comment>
<dbReference type="Proteomes" id="UP000683360">
    <property type="component" value="Unassembled WGS sequence"/>
</dbReference>